<dbReference type="SUPFAM" id="SSF52540">
    <property type="entry name" value="P-loop containing nucleoside triphosphate hydrolases"/>
    <property type="match status" value="1"/>
</dbReference>
<evidence type="ECO:0000313" key="1">
    <source>
        <dbReference type="EMBL" id="UOF89529.1"/>
    </source>
</evidence>
<proteinExistence type="predicted"/>
<dbReference type="RefSeq" id="WP_347436219.1">
    <property type="nucleotide sequence ID" value="NZ_CP089291.1"/>
</dbReference>
<dbReference type="EMBL" id="CP089291">
    <property type="protein sequence ID" value="UOF89529.1"/>
    <property type="molecule type" value="Genomic_DNA"/>
</dbReference>
<organism evidence="1 2">
    <name type="scientific">Fodinisporobacter ferrooxydans</name>
    <dbReference type="NCBI Taxonomy" id="2901836"/>
    <lineage>
        <taxon>Bacteria</taxon>
        <taxon>Bacillati</taxon>
        <taxon>Bacillota</taxon>
        <taxon>Bacilli</taxon>
        <taxon>Bacillales</taxon>
        <taxon>Alicyclobacillaceae</taxon>
        <taxon>Fodinisporobacter</taxon>
    </lineage>
</organism>
<dbReference type="Gene3D" id="3.40.50.300">
    <property type="entry name" value="P-loop containing nucleotide triphosphate hydrolases"/>
    <property type="match status" value="1"/>
</dbReference>
<evidence type="ECO:0000313" key="2">
    <source>
        <dbReference type="Proteomes" id="UP000830167"/>
    </source>
</evidence>
<dbReference type="InterPro" id="IPR027417">
    <property type="entry name" value="P-loop_NTPase"/>
</dbReference>
<name>A0ABY4CGP3_9BACL</name>
<keyword evidence="2" id="KW-1185">Reference proteome</keyword>
<sequence length="204" mass="23230">MKTCLVIGRTNVGKTLFCVNFAEFIGLSKIDVYFTLPDGSRRQKRYEPAQARHELSGIGQHRTRCLQSIRLELPQGKGTRQFLLTDSTGLAAGIHPDQGIRYAMAQTLDELRYADCILHMVDVHPTRNDSEAADDVLTELDRQIAEFGQTRVGYAMLVNKVDLPGADEKLEQIQRQYNPKSLLPISALYRKGFREVKEYVWRMV</sequence>
<dbReference type="Proteomes" id="UP000830167">
    <property type="component" value="Chromosome"/>
</dbReference>
<accession>A0ABY4CGP3</accession>
<reference evidence="1" key="1">
    <citation type="submission" date="2021-12" db="EMBL/GenBank/DDBJ databases">
        <title>Alicyclobacillaceae gen. nov., sp. nov., isolated from chalcocite enrichment system.</title>
        <authorList>
            <person name="Jiang Z."/>
        </authorList>
    </citation>
    <scope>NUCLEOTIDE SEQUENCE</scope>
    <source>
        <strain evidence="1">MYW30-H2</strain>
    </source>
</reference>
<gene>
    <name evidence="1" type="ORF">LSG31_16775</name>
</gene>
<protein>
    <submittedName>
        <fullName evidence="1">50S ribosome-binding GTPase</fullName>
    </submittedName>
</protein>